<proteinExistence type="predicted"/>
<organism evidence="1">
    <name type="scientific">Desulfobacca acetoxidans</name>
    <dbReference type="NCBI Taxonomy" id="60893"/>
    <lineage>
        <taxon>Bacteria</taxon>
        <taxon>Pseudomonadati</taxon>
        <taxon>Thermodesulfobacteriota</taxon>
        <taxon>Desulfobaccia</taxon>
        <taxon>Desulfobaccales</taxon>
        <taxon>Desulfobaccaceae</taxon>
        <taxon>Desulfobacca</taxon>
    </lineage>
</organism>
<dbReference type="EMBL" id="DSXI01000333">
    <property type="protein sequence ID" value="HGS05224.1"/>
    <property type="molecule type" value="Genomic_DNA"/>
</dbReference>
<dbReference type="AlphaFoldDB" id="A0A7V4G8B5"/>
<sequence>MSETQEPRPLKMCCTCGYWSSRYKGFCLHLETGVGRFWRCTEWRPQEPRQEEIPAGDAAALQAQSR</sequence>
<comment type="caution">
    <text evidence="1">The sequence shown here is derived from an EMBL/GenBank/DDBJ whole genome shotgun (WGS) entry which is preliminary data.</text>
</comment>
<gene>
    <name evidence="1" type="ORF">ENT08_05720</name>
</gene>
<protein>
    <submittedName>
        <fullName evidence="1">Uncharacterized protein</fullName>
    </submittedName>
</protein>
<reference evidence="1" key="1">
    <citation type="journal article" date="2020" name="mSystems">
        <title>Genome- and Community-Level Interaction Insights into Carbon Utilization and Element Cycling Functions of Hydrothermarchaeota in Hydrothermal Sediment.</title>
        <authorList>
            <person name="Zhou Z."/>
            <person name="Liu Y."/>
            <person name="Xu W."/>
            <person name="Pan J."/>
            <person name="Luo Z.H."/>
            <person name="Li M."/>
        </authorList>
    </citation>
    <scope>NUCLEOTIDE SEQUENCE [LARGE SCALE GENOMIC DNA]</scope>
    <source>
        <strain evidence="1">SpSt-548</strain>
    </source>
</reference>
<accession>A0A7V4G8B5</accession>
<evidence type="ECO:0000313" key="1">
    <source>
        <dbReference type="EMBL" id="HGS05224.1"/>
    </source>
</evidence>
<name>A0A7V4G8B5_9BACT</name>